<evidence type="ECO:0000313" key="1">
    <source>
        <dbReference type="EMBL" id="MDQ0290601.1"/>
    </source>
</evidence>
<gene>
    <name evidence="1" type="ORF">J3R75_002708</name>
</gene>
<sequence length="164" mass="18735">MQVATCNSYHAKIESTKLLTMPDGKSVFKVYYVSIVGRPTPERFEWDRNPLKKADYEKAFLASGNEGIGFITAFPHITKVFRYSPQAEVLMLVKAFNSQTGEEIKLDRGEGYVEFACLAEAIIAAGEYRFWGEATNVDDYLRRWCPLEDAPVQSSVKLKSYWER</sequence>
<dbReference type="Proteomes" id="UP001238163">
    <property type="component" value="Unassembled WGS sequence"/>
</dbReference>
<accession>A0AAE3VHY0</accession>
<dbReference type="RefSeq" id="WP_307262244.1">
    <property type="nucleotide sequence ID" value="NZ_JAUSVL010000001.1"/>
</dbReference>
<comment type="caution">
    <text evidence="1">The sequence shown here is derived from an EMBL/GenBank/DDBJ whole genome shotgun (WGS) entry which is preliminary data.</text>
</comment>
<proteinExistence type="predicted"/>
<dbReference type="AlphaFoldDB" id="A0AAE3VHY0"/>
<evidence type="ECO:0000313" key="2">
    <source>
        <dbReference type="Proteomes" id="UP001238163"/>
    </source>
</evidence>
<reference evidence="1" key="1">
    <citation type="submission" date="2023-07" db="EMBL/GenBank/DDBJ databases">
        <title>Genomic Encyclopedia of Type Strains, Phase IV (KMG-IV): sequencing the most valuable type-strain genomes for metagenomic binning, comparative biology and taxonomic classification.</title>
        <authorList>
            <person name="Goeker M."/>
        </authorList>
    </citation>
    <scope>NUCLEOTIDE SEQUENCE</scope>
    <source>
        <strain evidence="1">DSM 24202</strain>
    </source>
</reference>
<name>A0AAE3VHY0_9BACT</name>
<keyword evidence="2" id="KW-1185">Reference proteome</keyword>
<organism evidence="1 2">
    <name type="scientific">Oligosphaera ethanolica</name>
    <dbReference type="NCBI Taxonomy" id="760260"/>
    <lineage>
        <taxon>Bacteria</taxon>
        <taxon>Pseudomonadati</taxon>
        <taxon>Lentisphaerota</taxon>
        <taxon>Oligosphaeria</taxon>
        <taxon>Oligosphaerales</taxon>
        <taxon>Oligosphaeraceae</taxon>
        <taxon>Oligosphaera</taxon>
    </lineage>
</organism>
<dbReference type="EMBL" id="JAUSVL010000001">
    <property type="protein sequence ID" value="MDQ0290601.1"/>
    <property type="molecule type" value="Genomic_DNA"/>
</dbReference>
<protein>
    <submittedName>
        <fullName evidence="1">Uncharacterized protein</fullName>
    </submittedName>
</protein>